<dbReference type="RefSeq" id="WP_352987062.1">
    <property type="nucleotide sequence ID" value="NZ_JBEQNA010000015.1"/>
</dbReference>
<dbReference type="Proteomes" id="UP001432401">
    <property type="component" value="Unassembled WGS sequence"/>
</dbReference>
<sequence>MAIMCVPCRRWEGHFVPTSELVLASLDGTEQRHPVFQLAELTRSPHMVRELRRRGIEEVIVVVDDLAVSRSWMLPPGATAVAELWPELSSSLSAVLDGGPTLCRVVLWSRLIAEEGCDYESEVAHLADRCRAGTTPANGELRLAFGDEIAKRRRFERATGQGDGEEAMHRRAADQVANYAAQGKLLRAWGLGAYLAWTAEETSLMSSADPGFTTLVLKDTYGAVRPEWQGAWDAFPSDFSELKEELRLYADDLRHTPGAVRPELASALLAAVARLLVRGTQSSAVRQIRAFNRVLSGGWANQARAEKLLEEALRVPLRPGWETEQTVKKLFCQLASRYTDVEADAEYARHMGIVHELGQRLPAGAREQVALALTGSLPLASQGVWHPFLSDIDVMPLFSTLPSADLLTAVRAAYTATPRPPWLYLNEGAKEGLAGLTHDPVRGLFVADRLHALTHTEYGKLSRLVAPMRHVGGSPAVYTDFVHAHRRQRRARAQHTNEGAGVG</sequence>
<accession>A0ABV2A5L0</accession>
<organism evidence="1 2">
    <name type="scientific">Nocardiopsis tropica</name>
    <dbReference type="NCBI Taxonomy" id="109330"/>
    <lineage>
        <taxon>Bacteria</taxon>
        <taxon>Bacillati</taxon>
        <taxon>Actinomycetota</taxon>
        <taxon>Actinomycetes</taxon>
        <taxon>Streptosporangiales</taxon>
        <taxon>Nocardiopsidaceae</taxon>
        <taxon>Nocardiopsis</taxon>
    </lineage>
</organism>
<protein>
    <submittedName>
        <fullName evidence="1">Uncharacterized protein</fullName>
    </submittedName>
</protein>
<evidence type="ECO:0000313" key="2">
    <source>
        <dbReference type="Proteomes" id="UP001432401"/>
    </source>
</evidence>
<dbReference type="EMBL" id="JBEQNB010000026">
    <property type="protein sequence ID" value="MES0838281.1"/>
    <property type="molecule type" value="Genomic_DNA"/>
</dbReference>
<name>A0ABV2A5L0_9ACTN</name>
<gene>
    <name evidence="1" type="ORF">ABUK86_31255</name>
</gene>
<keyword evidence="2" id="KW-1185">Reference proteome</keyword>
<evidence type="ECO:0000313" key="1">
    <source>
        <dbReference type="EMBL" id="MES0838281.1"/>
    </source>
</evidence>
<proteinExistence type="predicted"/>
<reference evidence="1 2" key="1">
    <citation type="submission" date="2024-06" db="EMBL/GenBank/DDBJ databases">
        <authorList>
            <person name="Bataeva Y.V."/>
            <person name="Grigorian L.N."/>
            <person name="Solomentsev V.I."/>
        </authorList>
    </citation>
    <scope>NUCLEOTIDE SEQUENCE [LARGE SCALE GENOMIC DNA]</scope>
    <source>
        <strain evidence="2">SCPM-O-B-12605 (RCAM04882)</strain>
    </source>
</reference>
<comment type="caution">
    <text evidence="1">The sequence shown here is derived from an EMBL/GenBank/DDBJ whole genome shotgun (WGS) entry which is preliminary data.</text>
</comment>